<accession>G8LVK9</accession>
<dbReference type="OrthoDB" id="2663560at2"/>
<organism evidence="2 3">
    <name type="scientific">Acetivibrio clariflavus (strain DSM 19732 / NBRC 101661 / EBR45)</name>
    <name type="common">Clostridium clariflavum</name>
    <dbReference type="NCBI Taxonomy" id="720554"/>
    <lineage>
        <taxon>Bacteria</taxon>
        <taxon>Bacillati</taxon>
        <taxon>Bacillota</taxon>
        <taxon>Clostridia</taxon>
        <taxon>Eubacteriales</taxon>
        <taxon>Oscillospiraceae</taxon>
        <taxon>Acetivibrio</taxon>
    </lineage>
</organism>
<reference evidence="3" key="1">
    <citation type="submission" date="2011-12" db="EMBL/GenBank/DDBJ databases">
        <title>Complete sequence of Clostridium clariflavum DSM 19732.</title>
        <authorList>
            <consortium name="US DOE Joint Genome Institute"/>
            <person name="Lucas S."/>
            <person name="Han J."/>
            <person name="Lapidus A."/>
            <person name="Cheng J.-F."/>
            <person name="Goodwin L."/>
            <person name="Pitluck S."/>
            <person name="Peters L."/>
            <person name="Teshima H."/>
            <person name="Detter J.C."/>
            <person name="Han C."/>
            <person name="Tapia R."/>
            <person name="Land M."/>
            <person name="Hauser L."/>
            <person name="Kyrpides N."/>
            <person name="Ivanova N."/>
            <person name="Pagani I."/>
            <person name="Kitzmiller T."/>
            <person name="Lynd L."/>
            <person name="Izquierdo J."/>
            <person name="Woyke T."/>
        </authorList>
    </citation>
    <scope>NUCLEOTIDE SEQUENCE [LARGE SCALE GENOMIC DNA]</scope>
    <source>
        <strain evidence="3">DSM 19732 / NBRC 101661 / EBR45</strain>
    </source>
</reference>
<protein>
    <recommendedName>
        <fullName evidence="4">Flp pilus assembly protein TadB</fullName>
    </recommendedName>
</protein>
<dbReference type="AlphaFoldDB" id="G8LVK9"/>
<dbReference type="eggNOG" id="COG2064">
    <property type="taxonomic scope" value="Bacteria"/>
</dbReference>
<name>G8LVK9_ACECE</name>
<reference evidence="2 3" key="2">
    <citation type="journal article" date="2012" name="Stand. Genomic Sci.">
        <title>Complete Genome Sequence of Clostridium clariflavum DSM 19732.</title>
        <authorList>
            <person name="Izquierdo J.A."/>
            <person name="Goodwin L."/>
            <person name="Davenport K.W."/>
            <person name="Teshima H."/>
            <person name="Bruce D."/>
            <person name="Detter C."/>
            <person name="Tapia R."/>
            <person name="Han S."/>
            <person name="Land M."/>
            <person name="Hauser L."/>
            <person name="Jeffries C.D."/>
            <person name="Han J."/>
            <person name="Pitluck S."/>
            <person name="Nolan M."/>
            <person name="Chen A."/>
            <person name="Huntemann M."/>
            <person name="Mavromatis K."/>
            <person name="Mikhailova N."/>
            <person name="Liolios K."/>
            <person name="Woyke T."/>
            <person name="Lynd L.R."/>
        </authorList>
    </citation>
    <scope>NUCLEOTIDE SEQUENCE [LARGE SCALE GENOMIC DNA]</scope>
    <source>
        <strain evidence="3">DSM 19732 / NBRC 101661 / EBR45</strain>
    </source>
</reference>
<evidence type="ECO:0008006" key="4">
    <source>
        <dbReference type="Google" id="ProtNLM"/>
    </source>
</evidence>
<evidence type="ECO:0000313" key="2">
    <source>
        <dbReference type="EMBL" id="AEV69645.1"/>
    </source>
</evidence>
<evidence type="ECO:0000313" key="3">
    <source>
        <dbReference type="Proteomes" id="UP000005435"/>
    </source>
</evidence>
<feature type="transmembrane region" description="Helical" evidence="1">
    <location>
        <begin position="117"/>
        <end position="134"/>
    </location>
</feature>
<gene>
    <name evidence="2" type="ordered locus">Clocl_3118</name>
</gene>
<sequence precursor="true">MVIFAKFLSLLAIIYLVSVMIYPAFKPMPNKRKKRSREFLNVSKKQAKMEKYLYFKDIILRKLSNKLFFNEVKREQLNFMINSLDLKITPEEIRLKQFLYSLAGLLISLVMMKIMPMFGYACLIFVVLGWLYPIDELERRVEQKDKNILRDFPAFYSMVYYQYSRSINIYLADVIKDFLPNANPDMADELGVLLDNIEYGEEYALKQLKKRVPLRHIIKFCDILETRLKGYDNTSQMAYLKNELYDLRVAALEEELNRRKASNERTQFVLIVVLLVYIVIYYYFEFVGAIKLFG</sequence>
<dbReference type="STRING" id="720554.Clocl_3118"/>
<feature type="transmembrane region" description="Helical" evidence="1">
    <location>
        <begin position="268"/>
        <end position="284"/>
    </location>
</feature>
<dbReference type="HOGENOM" id="CLU_945619_0_0_9"/>
<keyword evidence="3" id="KW-1185">Reference proteome</keyword>
<dbReference type="Proteomes" id="UP000005435">
    <property type="component" value="Chromosome"/>
</dbReference>
<keyword evidence="1" id="KW-0472">Membrane</keyword>
<keyword evidence="1" id="KW-0812">Transmembrane</keyword>
<dbReference type="RefSeq" id="WP_014256188.1">
    <property type="nucleotide sequence ID" value="NC_016627.1"/>
</dbReference>
<evidence type="ECO:0000256" key="1">
    <source>
        <dbReference type="SAM" id="Phobius"/>
    </source>
</evidence>
<proteinExistence type="predicted"/>
<dbReference type="KEGG" id="ccl:Clocl_3118"/>
<dbReference type="EMBL" id="CP003065">
    <property type="protein sequence ID" value="AEV69645.1"/>
    <property type="molecule type" value="Genomic_DNA"/>
</dbReference>
<keyword evidence="1" id="KW-1133">Transmembrane helix</keyword>
<feature type="transmembrane region" description="Helical" evidence="1">
    <location>
        <begin position="6"/>
        <end position="25"/>
    </location>
</feature>